<keyword evidence="5" id="KW-1185">Reference proteome</keyword>
<dbReference type="GO" id="GO:0003690">
    <property type="term" value="F:double-stranded DNA binding"/>
    <property type="evidence" value="ECO:0007669"/>
    <property type="project" value="UniProtKB-UniRule"/>
</dbReference>
<dbReference type="InterPro" id="IPR016194">
    <property type="entry name" value="SPOC-like_C_dom_sf"/>
</dbReference>
<dbReference type="AlphaFoldDB" id="A0A433JIH8"/>
<dbReference type="SMART" id="SM00559">
    <property type="entry name" value="Ku78"/>
    <property type="match status" value="1"/>
</dbReference>
<proteinExistence type="inferred from homology"/>
<organism evidence="4 5">
    <name type="scientific">Legionella septentrionalis</name>
    <dbReference type="NCBI Taxonomy" id="2498109"/>
    <lineage>
        <taxon>Bacteria</taxon>
        <taxon>Pseudomonadati</taxon>
        <taxon>Pseudomonadota</taxon>
        <taxon>Gammaproteobacteria</taxon>
        <taxon>Legionellales</taxon>
        <taxon>Legionellaceae</taxon>
        <taxon>Legionella</taxon>
    </lineage>
</organism>
<dbReference type="OrthoDB" id="9795084at2"/>
<protein>
    <recommendedName>
        <fullName evidence="2">Non-homologous end joining protein Ku</fullName>
    </recommendedName>
</protein>
<dbReference type="HAMAP" id="MF_01875">
    <property type="entry name" value="Prokaryotic_Ku"/>
    <property type="match status" value="1"/>
</dbReference>
<dbReference type="RefSeq" id="WP_126954837.1">
    <property type="nucleotide sequence ID" value="NZ_RZGR01000021.1"/>
</dbReference>
<comment type="function">
    <text evidence="2">With LigD forms a non-homologous end joining (NHEJ) DNA repair enzyme, which repairs dsDNA breaks with reduced fidelity. Binds linear dsDNA with 5'- and 3'- overhangs but not closed circular dsDNA nor ssDNA. Recruits and stimulates the ligase activity of LigD.</text>
</comment>
<dbReference type="GO" id="GO:0006303">
    <property type="term" value="P:double-strand break repair via nonhomologous end joining"/>
    <property type="evidence" value="ECO:0007669"/>
    <property type="project" value="UniProtKB-UniRule"/>
</dbReference>
<keyword evidence="2" id="KW-0227">DNA damage</keyword>
<dbReference type="Proteomes" id="UP000288012">
    <property type="component" value="Unassembled WGS sequence"/>
</dbReference>
<sequence>MRPIWSGSISFGLVNIPVKLHSGTIEQRPELHLMRKSDGCPVKYSRVCRFDGKEVPMDEIVRGYKWKDGDYIVLEAEDFKLANAKKTQSIDIAQFVHVDEIDTIYFEKPYYLEPEKSGQKAYVLLRQALEETKTVGVGEFVLRNKEALVIIKPYGKLLVLEKLRYAADIRPLQALNLPSKNEITKAELNEGVKLINKMTKKFKPEQYHDDYIEYLRAIIAEKVKAKKTVERKKPSKKRAPEKVVDIMSLLKESLKNKAS</sequence>
<dbReference type="PIRSF" id="PIRSF006493">
    <property type="entry name" value="Prok_Ku"/>
    <property type="match status" value="1"/>
</dbReference>
<dbReference type="PANTHER" id="PTHR41251">
    <property type="entry name" value="NON-HOMOLOGOUS END JOINING PROTEIN KU"/>
    <property type="match status" value="1"/>
</dbReference>
<dbReference type="PANTHER" id="PTHR41251:SF1">
    <property type="entry name" value="NON-HOMOLOGOUS END JOINING PROTEIN KU"/>
    <property type="match status" value="1"/>
</dbReference>
<gene>
    <name evidence="2" type="primary">ku</name>
    <name evidence="4" type="ORF">EKM59_07635</name>
</gene>
<keyword evidence="1 2" id="KW-0238">DNA-binding</keyword>
<evidence type="ECO:0000256" key="2">
    <source>
        <dbReference type="HAMAP-Rule" id="MF_01875"/>
    </source>
</evidence>
<evidence type="ECO:0000256" key="1">
    <source>
        <dbReference type="ARBA" id="ARBA00023125"/>
    </source>
</evidence>
<comment type="subunit">
    <text evidence="2">Homodimer. Interacts with LigD.</text>
</comment>
<comment type="similarity">
    <text evidence="2">Belongs to the prokaryotic Ku family.</text>
</comment>
<comment type="caution">
    <text evidence="4">The sequence shown here is derived from an EMBL/GenBank/DDBJ whole genome shotgun (WGS) entry which is preliminary data.</text>
</comment>
<dbReference type="InterPro" id="IPR009187">
    <property type="entry name" value="Prok_Ku"/>
</dbReference>
<keyword evidence="2" id="KW-0233">DNA recombination</keyword>
<dbReference type="InterPro" id="IPR006164">
    <property type="entry name" value="DNA_bd_Ku70/Ku80"/>
</dbReference>
<dbReference type="GO" id="GO:0006310">
    <property type="term" value="P:DNA recombination"/>
    <property type="evidence" value="ECO:0007669"/>
    <property type="project" value="UniProtKB-KW"/>
</dbReference>
<dbReference type="Gene3D" id="2.40.290.10">
    <property type="match status" value="1"/>
</dbReference>
<dbReference type="NCBIfam" id="TIGR02772">
    <property type="entry name" value="Ku_bact"/>
    <property type="match status" value="1"/>
</dbReference>
<dbReference type="EMBL" id="RZGR01000021">
    <property type="protein sequence ID" value="RUQ85087.1"/>
    <property type="molecule type" value="Genomic_DNA"/>
</dbReference>
<name>A0A433JIH8_9GAMM</name>
<feature type="domain" description="Ku" evidence="3">
    <location>
        <begin position="52"/>
        <end position="180"/>
    </location>
</feature>
<evidence type="ECO:0000313" key="4">
    <source>
        <dbReference type="EMBL" id="RUQ85087.1"/>
    </source>
</evidence>
<dbReference type="CDD" id="cd00789">
    <property type="entry name" value="KU_like"/>
    <property type="match status" value="1"/>
</dbReference>
<dbReference type="SUPFAM" id="SSF100939">
    <property type="entry name" value="SPOC domain-like"/>
    <property type="match status" value="1"/>
</dbReference>
<reference evidence="4 5" key="1">
    <citation type="submission" date="2018-12" db="EMBL/GenBank/DDBJ databases">
        <title>Legionella sp,whole genome shotgun sequence.</title>
        <authorList>
            <person name="Wu H."/>
        </authorList>
    </citation>
    <scope>NUCLEOTIDE SEQUENCE [LARGE SCALE GENOMIC DNA]</scope>
    <source>
        <strain evidence="5">km714</strain>
    </source>
</reference>
<evidence type="ECO:0000313" key="5">
    <source>
        <dbReference type="Proteomes" id="UP000288012"/>
    </source>
</evidence>
<evidence type="ECO:0000259" key="3">
    <source>
        <dbReference type="SMART" id="SM00559"/>
    </source>
</evidence>
<keyword evidence="2" id="KW-0234">DNA repair</keyword>
<dbReference type="Pfam" id="PF02735">
    <property type="entry name" value="Ku"/>
    <property type="match status" value="1"/>
</dbReference>
<accession>A0A433JIH8</accession>